<comment type="caution">
    <text evidence="3">The sequence shown here is derived from an EMBL/GenBank/DDBJ whole genome shotgun (WGS) entry which is preliminary data.</text>
</comment>
<evidence type="ECO:0000256" key="1">
    <source>
        <dbReference type="SAM" id="MobiDB-lite"/>
    </source>
</evidence>
<protein>
    <recommendedName>
        <fullName evidence="9">Secreted protein</fullName>
    </recommendedName>
</protein>
<evidence type="ECO:0000256" key="2">
    <source>
        <dbReference type="SAM" id="SignalP"/>
    </source>
</evidence>
<evidence type="ECO:0000313" key="7">
    <source>
        <dbReference type="Proteomes" id="UP000440367"/>
    </source>
</evidence>
<dbReference type="EMBL" id="QXGD01000364">
    <property type="protein sequence ID" value="KAE9241859.1"/>
    <property type="molecule type" value="Genomic_DNA"/>
</dbReference>
<organism evidence="3 6">
    <name type="scientific">Phytophthora fragariae</name>
    <dbReference type="NCBI Taxonomy" id="53985"/>
    <lineage>
        <taxon>Eukaryota</taxon>
        <taxon>Sar</taxon>
        <taxon>Stramenopiles</taxon>
        <taxon>Oomycota</taxon>
        <taxon>Peronosporomycetes</taxon>
        <taxon>Peronosporales</taxon>
        <taxon>Peronosporaceae</taxon>
        <taxon>Phytophthora</taxon>
    </lineage>
</organism>
<evidence type="ECO:0000313" key="5">
    <source>
        <dbReference type="EMBL" id="KAE9241859.1"/>
    </source>
</evidence>
<dbReference type="Proteomes" id="UP000429523">
    <property type="component" value="Unassembled WGS sequence"/>
</dbReference>
<dbReference type="AlphaFoldDB" id="A0A6A3F6B1"/>
<reference evidence="6 7" key="1">
    <citation type="submission" date="2018-08" db="EMBL/GenBank/DDBJ databases">
        <title>Genomic investigation of the strawberry pathogen Phytophthora fragariae indicates pathogenicity is determined by transcriptional variation in three key races.</title>
        <authorList>
            <person name="Adams T.M."/>
            <person name="Armitage A.D."/>
            <person name="Sobczyk M.K."/>
            <person name="Bates H.J."/>
            <person name="Dunwell J.M."/>
            <person name="Nellist C.F."/>
            <person name="Harrison R.J."/>
        </authorList>
    </citation>
    <scope>NUCLEOTIDE SEQUENCE [LARGE SCALE GENOMIC DNA]</scope>
    <source>
        <strain evidence="5 7">BC-1</strain>
        <strain evidence="4 8">NOV-71</strain>
        <strain evidence="3 6">NOV-9</strain>
    </source>
</reference>
<name>A0A6A3F6B1_9STRA</name>
<feature type="signal peptide" evidence="2">
    <location>
        <begin position="1"/>
        <end position="27"/>
    </location>
</feature>
<evidence type="ECO:0000313" key="4">
    <source>
        <dbReference type="EMBL" id="KAE9123278.1"/>
    </source>
</evidence>
<dbReference type="EMBL" id="QXFZ01000279">
    <property type="protein sequence ID" value="KAE9123278.1"/>
    <property type="molecule type" value="Genomic_DNA"/>
</dbReference>
<feature type="region of interest" description="Disordered" evidence="1">
    <location>
        <begin position="162"/>
        <end position="221"/>
    </location>
</feature>
<keyword evidence="2" id="KW-0732">Signal</keyword>
<proteinExistence type="predicted"/>
<dbReference type="Proteomes" id="UP000440367">
    <property type="component" value="Unassembled WGS sequence"/>
</dbReference>
<dbReference type="Proteomes" id="UP000441208">
    <property type="component" value="Unassembled WGS sequence"/>
</dbReference>
<dbReference type="EMBL" id="QXGF01000355">
    <property type="protein sequence ID" value="KAE8941544.1"/>
    <property type="molecule type" value="Genomic_DNA"/>
</dbReference>
<evidence type="ECO:0000313" key="8">
    <source>
        <dbReference type="Proteomes" id="UP000441208"/>
    </source>
</evidence>
<feature type="chain" id="PRO_5036163781" description="Secreted protein" evidence="2">
    <location>
        <begin position="28"/>
        <end position="221"/>
    </location>
</feature>
<accession>A0A6A3F6B1</accession>
<evidence type="ECO:0000313" key="3">
    <source>
        <dbReference type="EMBL" id="KAE8941544.1"/>
    </source>
</evidence>
<evidence type="ECO:0008006" key="9">
    <source>
        <dbReference type="Google" id="ProtNLM"/>
    </source>
</evidence>
<gene>
    <name evidence="5" type="ORF">PF002_g9052</name>
    <name evidence="4" type="ORF">PF007_g7121</name>
    <name evidence="3" type="ORF">PF009_g8674</name>
</gene>
<evidence type="ECO:0000313" key="6">
    <source>
        <dbReference type="Proteomes" id="UP000429523"/>
    </source>
</evidence>
<feature type="region of interest" description="Disordered" evidence="1">
    <location>
        <begin position="103"/>
        <end position="125"/>
    </location>
</feature>
<sequence>MVIARCGCNCAHRHMCCVCLVASFAFGMRMLQQQNETYRYRLLERSHLTMRNTAKHQTRRSTCCRRMCESPRDGTNTLQHGVAASMNFRTTCTGKCRATGIAGTDHMETPSGYSPPPRRPPTSAACKCRVGMHQPDSRLVLCPSAPRNRPACVHMGSGPPGIVSLKRVSPSRLQGQRHSARRRRQRTSACTERASPSRRRAPTHPVDRRTARRGARGGSGA</sequence>